<keyword evidence="1" id="KW-0732">Signal</keyword>
<evidence type="ECO:0000256" key="1">
    <source>
        <dbReference type="SAM" id="SignalP"/>
    </source>
</evidence>
<sequence>MKKQIFLALALFAVISSVECDSSEDLLEEVKFKHALQYVSTHKDDIKIGIQKLETQCPGVTEKLKQAIKSFKECADKVDDSLTVCQAIQSYALNCTTPLLKVVDDCVPPKARGLPKFALESLVSVADYLCKQPGESIFELGNPCLWQDAEGEEHEQCAKNLKEISAKVEQSDTIPSKEEICGVLTGVRVCVQSGVTANCKNQKTRNAVIGFFDAAVAPCKQIPLDALTSPDKTLTSITNNFL</sequence>
<comment type="caution">
    <text evidence="2">The sequence shown here is derived from an EMBL/GenBank/DDBJ whole genome shotgun (WGS) entry which is preliminary data.</text>
</comment>
<evidence type="ECO:0000313" key="3">
    <source>
        <dbReference type="Proteomes" id="UP001168821"/>
    </source>
</evidence>
<dbReference type="Proteomes" id="UP001168821">
    <property type="component" value="Unassembled WGS sequence"/>
</dbReference>
<keyword evidence="3" id="KW-1185">Reference proteome</keyword>
<gene>
    <name evidence="2" type="ORF">Zmor_024344</name>
</gene>
<accession>A0AA38I0Q8</accession>
<dbReference type="AlphaFoldDB" id="A0AA38I0Q8"/>
<dbReference type="Pfam" id="PF07165">
    <property type="entry name" value="DUF1397"/>
    <property type="match status" value="1"/>
</dbReference>
<evidence type="ECO:0000313" key="2">
    <source>
        <dbReference type="EMBL" id="KAJ3646772.1"/>
    </source>
</evidence>
<feature type="signal peptide" evidence="1">
    <location>
        <begin position="1"/>
        <end position="20"/>
    </location>
</feature>
<protein>
    <recommendedName>
        <fullName evidence="4">27 kDa hemolymph protein</fullName>
    </recommendedName>
</protein>
<feature type="chain" id="PRO_5041464881" description="27 kDa hemolymph protein" evidence="1">
    <location>
        <begin position="21"/>
        <end position="242"/>
    </location>
</feature>
<organism evidence="2 3">
    <name type="scientific">Zophobas morio</name>
    <dbReference type="NCBI Taxonomy" id="2755281"/>
    <lineage>
        <taxon>Eukaryota</taxon>
        <taxon>Metazoa</taxon>
        <taxon>Ecdysozoa</taxon>
        <taxon>Arthropoda</taxon>
        <taxon>Hexapoda</taxon>
        <taxon>Insecta</taxon>
        <taxon>Pterygota</taxon>
        <taxon>Neoptera</taxon>
        <taxon>Endopterygota</taxon>
        <taxon>Coleoptera</taxon>
        <taxon>Polyphaga</taxon>
        <taxon>Cucujiformia</taxon>
        <taxon>Tenebrionidae</taxon>
        <taxon>Zophobas</taxon>
    </lineage>
</organism>
<name>A0AA38I0Q8_9CUCU</name>
<evidence type="ECO:0008006" key="4">
    <source>
        <dbReference type="Google" id="ProtNLM"/>
    </source>
</evidence>
<proteinExistence type="predicted"/>
<reference evidence="2" key="1">
    <citation type="journal article" date="2023" name="G3 (Bethesda)">
        <title>Whole genome assemblies of Zophobas morio and Tenebrio molitor.</title>
        <authorList>
            <person name="Kaur S."/>
            <person name="Stinson S.A."/>
            <person name="diCenzo G.C."/>
        </authorList>
    </citation>
    <scope>NUCLEOTIDE SEQUENCE</scope>
    <source>
        <strain evidence="2">QUZm001</strain>
    </source>
</reference>
<dbReference type="InterPro" id="IPR009832">
    <property type="entry name" value="DUF1397"/>
</dbReference>
<dbReference type="EMBL" id="JALNTZ010000007">
    <property type="protein sequence ID" value="KAJ3646772.1"/>
    <property type="molecule type" value="Genomic_DNA"/>
</dbReference>